<evidence type="ECO:0000256" key="1">
    <source>
        <dbReference type="SAM" id="SignalP"/>
    </source>
</evidence>
<accession>Q2G3V7</accession>
<feature type="signal peptide" evidence="1">
    <location>
        <begin position="1"/>
        <end position="24"/>
    </location>
</feature>
<dbReference type="STRING" id="279238.Saro_3031"/>
<sequence>MKKLGLSIAALLAGTTVASASAQASTLFMGSYPDRMLIVDEASGKVTDTLTLASGLPTSMRISNDRKKIYVTTITTSGIEVIDTATKKVVNSFSLNTPTTRYRFNGGVPDPSGRYFYTMLTKFEKLNDRYLVSPQQFAVIDLQKKAVVRTSEVPKEDDSNPNAGWRTNYMMSEDGKTLFVIRDKVLVLDTADLKVKERIEVSRPEATGIEGVTFGGGVEALRNPHEYVSLFNATDPYIHNKIFGVGRFNLATKAFDFRPIGPAPYGMAGLQVSPDLKQGWTVVTNGSVGNKRCEFWHLDLTTNQVKNKAEFPCRSRFQFGMSGDGTKLYIYGASYDIEIYDAQTLAHEKTVDLGADSTGAGMIITQ</sequence>
<dbReference type="InterPro" id="IPR011044">
    <property type="entry name" value="Quino_amine_DH_bsu"/>
</dbReference>
<gene>
    <name evidence="2" type="ordered locus">Saro_3031</name>
</gene>
<evidence type="ECO:0000313" key="3">
    <source>
        <dbReference type="Proteomes" id="UP000009134"/>
    </source>
</evidence>
<reference evidence="3" key="1">
    <citation type="submission" date="2006-01" db="EMBL/GenBank/DDBJ databases">
        <title>Complete sequence of Novosphingobium aromaticivorans DSM 12444.</title>
        <authorList>
            <consortium name="US DOE Joint Genome Institute"/>
            <person name="Copeland A."/>
            <person name="Lucas S."/>
            <person name="Lapidus A."/>
            <person name="Barry K."/>
            <person name="Detter J.C."/>
            <person name="Glavina T."/>
            <person name="Hammon N."/>
            <person name="Israni S."/>
            <person name="Pitluck S."/>
            <person name="Chain P."/>
            <person name="Malfatti S."/>
            <person name="Shin M."/>
            <person name="Vergez L."/>
            <person name="Schmutz J."/>
            <person name="Larimer F."/>
            <person name="Land M."/>
            <person name="Kyrpides N."/>
            <person name="Ivanova N."/>
            <person name="Fredrickson J."/>
            <person name="Balkwill D."/>
            <person name="Romine M.F."/>
            <person name="Richardson P."/>
        </authorList>
    </citation>
    <scope>NUCLEOTIDE SEQUENCE [LARGE SCALE GENOMIC DNA]</scope>
    <source>
        <strain evidence="3">ATCC 700278 / DSM 12444 / CCUG 56034 / CIP 105152 / NBRC 16084 / F199</strain>
    </source>
</reference>
<dbReference type="Gene3D" id="2.130.10.10">
    <property type="entry name" value="YVTN repeat-like/Quinoprotein amine dehydrogenase"/>
    <property type="match status" value="1"/>
</dbReference>
<dbReference type="HOGENOM" id="CLU_758421_0_0_5"/>
<dbReference type="RefSeq" id="WP_011446670.1">
    <property type="nucleotide sequence ID" value="NC_007794.1"/>
</dbReference>
<dbReference type="KEGG" id="nar:Saro_3031"/>
<dbReference type="SUPFAM" id="SSF50969">
    <property type="entry name" value="YVTN repeat-like/Quinoprotein amine dehydrogenase"/>
    <property type="match status" value="1"/>
</dbReference>
<proteinExistence type="predicted"/>
<dbReference type="eggNOG" id="COG3391">
    <property type="taxonomic scope" value="Bacteria"/>
</dbReference>
<dbReference type="PANTHER" id="PTHR47197:SF3">
    <property type="entry name" value="DIHYDRO-HEME D1 DEHYDROGENASE"/>
    <property type="match status" value="1"/>
</dbReference>
<dbReference type="AlphaFoldDB" id="Q2G3V7"/>
<dbReference type="InterPro" id="IPR015943">
    <property type="entry name" value="WD40/YVTN_repeat-like_dom_sf"/>
</dbReference>
<keyword evidence="3" id="KW-1185">Reference proteome</keyword>
<dbReference type="InterPro" id="IPR051200">
    <property type="entry name" value="Host-pathogen_enzymatic-act"/>
</dbReference>
<protein>
    <submittedName>
        <fullName evidence="2">Uncharacterized protein</fullName>
    </submittedName>
</protein>
<organism evidence="2 3">
    <name type="scientific">Novosphingobium aromaticivorans (strain ATCC 700278 / DSM 12444 / CCUG 56034 / CIP 105152 / NBRC 16084 / F199)</name>
    <dbReference type="NCBI Taxonomy" id="279238"/>
    <lineage>
        <taxon>Bacteria</taxon>
        <taxon>Pseudomonadati</taxon>
        <taxon>Pseudomonadota</taxon>
        <taxon>Alphaproteobacteria</taxon>
        <taxon>Sphingomonadales</taxon>
        <taxon>Sphingomonadaceae</taxon>
        <taxon>Novosphingobium</taxon>
    </lineage>
</organism>
<keyword evidence="1" id="KW-0732">Signal</keyword>
<feature type="chain" id="PRO_5004207869" evidence="1">
    <location>
        <begin position="25"/>
        <end position="366"/>
    </location>
</feature>
<evidence type="ECO:0000313" key="2">
    <source>
        <dbReference type="EMBL" id="ABD27466.1"/>
    </source>
</evidence>
<dbReference type="EMBL" id="CP000248">
    <property type="protein sequence ID" value="ABD27466.1"/>
    <property type="molecule type" value="Genomic_DNA"/>
</dbReference>
<name>Q2G3V7_NOVAD</name>
<dbReference type="PANTHER" id="PTHR47197">
    <property type="entry name" value="PROTEIN NIRF"/>
    <property type="match status" value="1"/>
</dbReference>
<dbReference type="Proteomes" id="UP000009134">
    <property type="component" value="Chromosome"/>
</dbReference>